<proteinExistence type="predicted"/>
<dbReference type="AlphaFoldDB" id="K1PV80"/>
<organism evidence="1">
    <name type="scientific">Magallana gigas</name>
    <name type="common">Pacific oyster</name>
    <name type="synonym">Crassostrea gigas</name>
    <dbReference type="NCBI Taxonomy" id="29159"/>
    <lineage>
        <taxon>Eukaryota</taxon>
        <taxon>Metazoa</taxon>
        <taxon>Spiralia</taxon>
        <taxon>Lophotrochozoa</taxon>
        <taxon>Mollusca</taxon>
        <taxon>Bivalvia</taxon>
        <taxon>Autobranchia</taxon>
        <taxon>Pteriomorphia</taxon>
        <taxon>Ostreida</taxon>
        <taxon>Ostreoidea</taxon>
        <taxon>Ostreidae</taxon>
        <taxon>Magallana</taxon>
    </lineage>
</organism>
<dbReference type="EMBL" id="JH818239">
    <property type="protein sequence ID" value="EKC28262.1"/>
    <property type="molecule type" value="Genomic_DNA"/>
</dbReference>
<name>K1PV80_MAGGI</name>
<reference evidence="1" key="1">
    <citation type="journal article" date="2012" name="Nature">
        <title>The oyster genome reveals stress adaptation and complexity of shell formation.</title>
        <authorList>
            <person name="Zhang G."/>
            <person name="Fang X."/>
            <person name="Guo X."/>
            <person name="Li L."/>
            <person name="Luo R."/>
            <person name="Xu F."/>
            <person name="Yang P."/>
            <person name="Zhang L."/>
            <person name="Wang X."/>
            <person name="Qi H."/>
            <person name="Xiong Z."/>
            <person name="Que H."/>
            <person name="Xie Y."/>
            <person name="Holland P.W."/>
            <person name="Paps J."/>
            <person name="Zhu Y."/>
            <person name="Wu F."/>
            <person name="Chen Y."/>
            <person name="Wang J."/>
            <person name="Peng C."/>
            <person name="Meng J."/>
            <person name="Yang L."/>
            <person name="Liu J."/>
            <person name="Wen B."/>
            <person name="Zhang N."/>
            <person name="Huang Z."/>
            <person name="Zhu Q."/>
            <person name="Feng Y."/>
            <person name="Mount A."/>
            <person name="Hedgecock D."/>
            <person name="Xu Z."/>
            <person name="Liu Y."/>
            <person name="Domazet-Loso T."/>
            <person name="Du Y."/>
            <person name="Sun X."/>
            <person name="Zhang S."/>
            <person name="Liu B."/>
            <person name="Cheng P."/>
            <person name="Jiang X."/>
            <person name="Li J."/>
            <person name="Fan D."/>
            <person name="Wang W."/>
            <person name="Fu W."/>
            <person name="Wang T."/>
            <person name="Wang B."/>
            <person name="Zhang J."/>
            <person name="Peng Z."/>
            <person name="Li Y."/>
            <person name="Li N."/>
            <person name="Wang J."/>
            <person name="Chen M."/>
            <person name="He Y."/>
            <person name="Tan F."/>
            <person name="Song X."/>
            <person name="Zheng Q."/>
            <person name="Huang R."/>
            <person name="Yang H."/>
            <person name="Du X."/>
            <person name="Chen L."/>
            <person name="Yang M."/>
            <person name="Gaffney P.M."/>
            <person name="Wang S."/>
            <person name="Luo L."/>
            <person name="She Z."/>
            <person name="Ming Y."/>
            <person name="Huang W."/>
            <person name="Zhang S."/>
            <person name="Huang B."/>
            <person name="Zhang Y."/>
            <person name="Qu T."/>
            <person name="Ni P."/>
            <person name="Miao G."/>
            <person name="Wang J."/>
            <person name="Wang Q."/>
            <person name="Steinberg C.E."/>
            <person name="Wang H."/>
            <person name="Li N."/>
            <person name="Qian L."/>
            <person name="Zhang G."/>
            <person name="Li Y."/>
            <person name="Yang H."/>
            <person name="Liu X."/>
            <person name="Wang J."/>
            <person name="Yin Y."/>
            <person name="Wang J."/>
        </authorList>
    </citation>
    <scope>NUCLEOTIDE SEQUENCE [LARGE SCALE GENOMIC DNA]</scope>
    <source>
        <strain evidence="1">05x7-T-G4-1.051#20</strain>
    </source>
</reference>
<sequence>MVPRVRNGSTGVFKCCLYCTMWSTCGIIYASEHGTESLEFSPNQLCTNDYGL</sequence>
<protein>
    <submittedName>
        <fullName evidence="1">Uncharacterized protein</fullName>
    </submittedName>
</protein>
<gene>
    <name evidence="1" type="ORF">CGI_10006054</name>
</gene>
<accession>K1PV80</accession>
<dbReference type="InParanoid" id="K1PV80"/>
<dbReference type="HOGENOM" id="CLU_3089278_0_0_1"/>
<evidence type="ECO:0000313" key="1">
    <source>
        <dbReference type="EMBL" id="EKC28262.1"/>
    </source>
</evidence>